<dbReference type="SUPFAM" id="SSF51445">
    <property type="entry name" value="(Trans)glycosidases"/>
    <property type="match status" value="1"/>
</dbReference>
<dbReference type="Proteomes" id="UP001202134">
    <property type="component" value="Unassembled WGS sequence"/>
</dbReference>
<dbReference type="InterPro" id="IPR012291">
    <property type="entry name" value="CBM2_carb-bd_dom_sf"/>
</dbReference>
<evidence type="ECO:0000313" key="11">
    <source>
        <dbReference type="Proteomes" id="UP001202134"/>
    </source>
</evidence>
<dbReference type="Gene3D" id="2.60.40.290">
    <property type="match status" value="1"/>
</dbReference>
<evidence type="ECO:0000256" key="6">
    <source>
        <dbReference type="ARBA" id="ARBA00030512"/>
    </source>
</evidence>
<dbReference type="InterPro" id="IPR014756">
    <property type="entry name" value="Ig_E-set"/>
</dbReference>
<dbReference type="Pfam" id="PF03173">
    <property type="entry name" value="CHB_HEX"/>
    <property type="match status" value="1"/>
</dbReference>
<dbReference type="EC" id="3.2.1.52" evidence="3"/>
<dbReference type="PANTHER" id="PTHR22600:SF57">
    <property type="entry name" value="BETA-N-ACETYLHEXOSAMINIDASE"/>
    <property type="match status" value="1"/>
</dbReference>
<dbReference type="RefSeq" id="WP_248954559.1">
    <property type="nucleotide sequence ID" value="NZ_JAKIKU010000001.1"/>
</dbReference>
<dbReference type="InterPro" id="IPR015883">
    <property type="entry name" value="Glyco_hydro_20_cat"/>
</dbReference>
<dbReference type="SMART" id="SM01081">
    <property type="entry name" value="CHB_HEX"/>
    <property type="match status" value="1"/>
</dbReference>
<dbReference type="CDD" id="cd02847">
    <property type="entry name" value="E_set_Chitobiase_C"/>
    <property type="match status" value="1"/>
</dbReference>
<evidence type="ECO:0000256" key="7">
    <source>
        <dbReference type="ARBA" id="ARBA00033000"/>
    </source>
</evidence>
<evidence type="ECO:0000256" key="5">
    <source>
        <dbReference type="ARBA" id="ARBA00023295"/>
    </source>
</evidence>
<dbReference type="InterPro" id="IPR004867">
    <property type="entry name" value="CHB_C_dom"/>
</dbReference>
<dbReference type="InterPro" id="IPR004866">
    <property type="entry name" value="CHB/HEX_N_dom"/>
</dbReference>
<dbReference type="Pfam" id="PF03174">
    <property type="entry name" value="CHB_HEX_C"/>
    <property type="match status" value="1"/>
</dbReference>
<evidence type="ECO:0000256" key="3">
    <source>
        <dbReference type="ARBA" id="ARBA00012663"/>
    </source>
</evidence>
<dbReference type="InterPro" id="IPR008965">
    <property type="entry name" value="CBM2/CBM3_carb-bd_dom_sf"/>
</dbReference>
<evidence type="ECO:0000256" key="1">
    <source>
        <dbReference type="ARBA" id="ARBA00001231"/>
    </source>
</evidence>
<dbReference type="PRINTS" id="PR00738">
    <property type="entry name" value="GLHYDRLASE20"/>
</dbReference>
<keyword evidence="11" id="KW-1185">Reference proteome</keyword>
<dbReference type="InterPro" id="IPR029018">
    <property type="entry name" value="Hex-like_dom2"/>
</dbReference>
<name>A0ABT0KJS7_9GAMM</name>
<dbReference type="InterPro" id="IPR015882">
    <property type="entry name" value="HEX_bac_N"/>
</dbReference>
<organism evidence="10 11">
    <name type="scientific">Shewanella electrodiphila</name>
    <dbReference type="NCBI Taxonomy" id="934143"/>
    <lineage>
        <taxon>Bacteria</taxon>
        <taxon>Pseudomonadati</taxon>
        <taxon>Pseudomonadota</taxon>
        <taxon>Gammaproteobacteria</taxon>
        <taxon>Alteromonadales</taxon>
        <taxon>Shewanellaceae</taxon>
        <taxon>Shewanella</taxon>
    </lineage>
</organism>
<keyword evidence="4" id="KW-0378">Hydrolase</keyword>
<protein>
    <recommendedName>
        <fullName evidence="3">beta-N-acetylhexosaminidase</fullName>
        <ecNumber evidence="3">3.2.1.52</ecNumber>
    </recommendedName>
    <alternativeName>
        <fullName evidence="6">Beta-N-acetylhexosaminidase</fullName>
    </alternativeName>
    <alternativeName>
        <fullName evidence="7">N-acetyl-beta-glucosaminidase</fullName>
    </alternativeName>
</protein>
<dbReference type="EMBL" id="JAKIKU010000001">
    <property type="protein sequence ID" value="MCL1044085.1"/>
    <property type="molecule type" value="Genomic_DNA"/>
</dbReference>
<dbReference type="SUPFAM" id="SSF55545">
    <property type="entry name" value="beta-N-acetylhexosaminidase-like domain"/>
    <property type="match status" value="1"/>
</dbReference>
<dbReference type="InterPro" id="IPR025705">
    <property type="entry name" value="Beta_hexosaminidase_sua/sub"/>
</dbReference>
<evidence type="ECO:0000313" key="10">
    <source>
        <dbReference type="EMBL" id="MCL1044085.1"/>
    </source>
</evidence>
<dbReference type="SUPFAM" id="SSF81296">
    <property type="entry name" value="E set domains"/>
    <property type="match status" value="1"/>
</dbReference>
<dbReference type="Pfam" id="PF00728">
    <property type="entry name" value="Glyco_hydro_20"/>
    <property type="match status" value="1"/>
</dbReference>
<keyword evidence="8" id="KW-0732">Signal</keyword>
<dbReference type="Gene3D" id="2.60.40.10">
    <property type="entry name" value="Immunoglobulins"/>
    <property type="match status" value="1"/>
</dbReference>
<reference evidence="10 11" key="1">
    <citation type="submission" date="2022-01" db="EMBL/GenBank/DDBJ databases">
        <title>Whole genome-based taxonomy of the Shewanellaceae.</title>
        <authorList>
            <person name="Martin-Rodriguez A.J."/>
        </authorList>
    </citation>
    <scope>NUCLEOTIDE SEQUENCE [LARGE SCALE GENOMIC DNA]</scope>
    <source>
        <strain evidence="10 11">DSM 24955</strain>
    </source>
</reference>
<feature type="chain" id="PRO_5046784574" description="beta-N-acetylhexosaminidase" evidence="8">
    <location>
        <begin position="23"/>
        <end position="896"/>
    </location>
</feature>
<evidence type="ECO:0000256" key="2">
    <source>
        <dbReference type="ARBA" id="ARBA00006285"/>
    </source>
</evidence>
<dbReference type="CDD" id="cd06569">
    <property type="entry name" value="GH20_Sm-chitobiase-like"/>
    <property type="match status" value="1"/>
</dbReference>
<comment type="caution">
    <text evidence="10">The sequence shown here is derived from an EMBL/GenBank/DDBJ whole genome shotgun (WGS) entry which is preliminary data.</text>
</comment>
<comment type="catalytic activity">
    <reaction evidence="1">
        <text>Hydrolysis of terminal non-reducing N-acetyl-D-hexosamine residues in N-acetyl-beta-D-hexosaminides.</text>
        <dbReference type="EC" id="3.2.1.52"/>
    </reaction>
</comment>
<sequence>MNKTIIASALLLSLGVVGCQHSSSDKSSQVKPDVQTASIASAVNHSWTQAALNEFAQKLDVTYRMVSNVPDEACSEAQKDQRCFIAEIDFTSTDNINDTNWSIFYSQMRPVQDVLTPEFAITRVQGDLHQISPTDQFTGFKAGETKTLGFRGELWQLSETDPMPNYYIVVEGLTPAIITSTQVSIDAETGMEQRPYVEAFTDAKRQYRRTDKDQLVWAKAEVLFETNQQVSLNNQVIDNRIIPTPASVNVTSTDKPVDLAQGINVLYNQVKPSSVAAALNRLSRLGVKASDSGIKLSLNTVNDINVPESYQLAVAKDEIVISASDEAGFSYGIASIAALITPDDLSLNTLEIKDSPRYDFRGMHVDVARNFHSKQMILDLIDQMAAYKLNKLHLHMADDEGWRLEIDGLPELTDIGSKRCHDLTETTCLIPQLGSGPFADSKVNGFYSKADYIEILQYATARQVEVIPSMDMPGHSRAAIKSMEARYRKLMAAGNEAAANEYLLSDANDKTVYSSVQYYSDNTLNVCMESTFHFVDKVISEIAKLHQQANHPLHRYHIGADETAGAWKQSPQCLTFVANNDKGVTSVDDLGAYFIERLSNSLAAKGIEPAGWSDGMSHTNPANMPAKSQSNIWDVISHDGYRLAHKQANLGWDAVLSTPEVLYFDFPYEADPKEHGYYWAGRAQNSQKIFNFMPDNLPANAEQWQDIEGNSFTADDTVKKDETGKVISGPLQQGKGFSGIQGQLWSETVRSDDVAEYMIYPRVLMLAEKAWHQADWEVPYQYSGAVYDANSGFFTSELRAKQQQQWNELANTLGQKEFAKLDKANIAYRLPTVGAKVINGKLHTNIAFPGLQIEYRDQRGVWTLFKQPVEVTGEVEVRTISPDGNRKGRSLSLSNR</sequence>
<evidence type="ECO:0000256" key="4">
    <source>
        <dbReference type="ARBA" id="ARBA00022801"/>
    </source>
</evidence>
<dbReference type="PROSITE" id="PS51257">
    <property type="entry name" value="PROKAR_LIPOPROTEIN"/>
    <property type="match status" value="1"/>
</dbReference>
<feature type="signal peptide" evidence="8">
    <location>
        <begin position="1"/>
        <end position="22"/>
    </location>
</feature>
<gene>
    <name evidence="10" type="ORF">L2737_01885</name>
</gene>
<evidence type="ECO:0000256" key="8">
    <source>
        <dbReference type="SAM" id="SignalP"/>
    </source>
</evidence>
<dbReference type="Pfam" id="PF02838">
    <property type="entry name" value="Glyco_hydro_20b"/>
    <property type="match status" value="1"/>
</dbReference>
<keyword evidence="5" id="KW-0326">Glycosidase</keyword>
<dbReference type="PANTHER" id="PTHR22600">
    <property type="entry name" value="BETA-HEXOSAMINIDASE"/>
    <property type="match status" value="1"/>
</dbReference>
<dbReference type="Gene3D" id="3.30.379.10">
    <property type="entry name" value="Chitobiase/beta-hexosaminidase domain 2-like"/>
    <property type="match status" value="1"/>
</dbReference>
<dbReference type="Gene3D" id="3.20.20.80">
    <property type="entry name" value="Glycosidases"/>
    <property type="match status" value="1"/>
</dbReference>
<dbReference type="InterPro" id="IPR013783">
    <property type="entry name" value="Ig-like_fold"/>
</dbReference>
<dbReference type="SUPFAM" id="SSF49384">
    <property type="entry name" value="Carbohydrate-binding domain"/>
    <property type="match status" value="1"/>
</dbReference>
<comment type="similarity">
    <text evidence="2">Belongs to the glycosyl hydrolase 20 family.</text>
</comment>
<feature type="domain" description="Chitobiase/beta-hexosaminidases N-terminal" evidence="9">
    <location>
        <begin position="57"/>
        <end position="222"/>
    </location>
</feature>
<proteinExistence type="inferred from homology"/>
<dbReference type="InterPro" id="IPR017853">
    <property type="entry name" value="GH"/>
</dbReference>
<evidence type="ECO:0000259" key="9">
    <source>
        <dbReference type="SMART" id="SM01081"/>
    </source>
</evidence>
<accession>A0ABT0KJS7</accession>